<evidence type="ECO:0000313" key="7">
    <source>
        <dbReference type="EMBL" id="GII94412.1"/>
    </source>
</evidence>
<organism evidence="7 8">
    <name type="scientific">Sinosporangium siamense</name>
    <dbReference type="NCBI Taxonomy" id="1367973"/>
    <lineage>
        <taxon>Bacteria</taxon>
        <taxon>Bacillati</taxon>
        <taxon>Actinomycetota</taxon>
        <taxon>Actinomycetes</taxon>
        <taxon>Streptosporangiales</taxon>
        <taxon>Streptosporangiaceae</taxon>
        <taxon>Sinosporangium</taxon>
    </lineage>
</organism>
<dbReference type="Pfam" id="PF00392">
    <property type="entry name" value="GntR"/>
    <property type="match status" value="1"/>
</dbReference>
<dbReference type="PROSITE" id="PS50977">
    <property type="entry name" value="HTH_TETR_2"/>
    <property type="match status" value="1"/>
</dbReference>
<evidence type="ECO:0000256" key="4">
    <source>
        <dbReference type="PROSITE-ProRule" id="PRU00335"/>
    </source>
</evidence>
<gene>
    <name evidence="7" type="ORF">Ssi02_46430</name>
</gene>
<dbReference type="InterPro" id="IPR036390">
    <property type="entry name" value="WH_DNA-bd_sf"/>
</dbReference>
<dbReference type="SUPFAM" id="SSF46689">
    <property type="entry name" value="Homeodomain-like"/>
    <property type="match status" value="1"/>
</dbReference>
<comment type="caution">
    <text evidence="7">The sequence shown here is derived from an EMBL/GenBank/DDBJ whole genome shotgun (WGS) entry which is preliminary data.</text>
</comment>
<feature type="domain" description="HTH gntR-type" evidence="5">
    <location>
        <begin position="6"/>
        <end position="74"/>
    </location>
</feature>
<keyword evidence="8" id="KW-1185">Reference proteome</keyword>
<dbReference type="Gene3D" id="1.10.357.10">
    <property type="entry name" value="Tetracycline Repressor, domain 2"/>
    <property type="match status" value="1"/>
</dbReference>
<dbReference type="Pfam" id="PF00440">
    <property type="entry name" value="TetR_N"/>
    <property type="match status" value="1"/>
</dbReference>
<dbReference type="AlphaFoldDB" id="A0A919V9K8"/>
<dbReference type="InterPro" id="IPR050109">
    <property type="entry name" value="HTH-type_TetR-like_transc_reg"/>
</dbReference>
<dbReference type="CDD" id="cd07377">
    <property type="entry name" value="WHTH_GntR"/>
    <property type="match status" value="1"/>
</dbReference>
<evidence type="ECO:0000259" key="5">
    <source>
        <dbReference type="PROSITE" id="PS50949"/>
    </source>
</evidence>
<feature type="domain" description="HTH tetR-type" evidence="6">
    <location>
        <begin position="101"/>
        <end position="161"/>
    </location>
</feature>
<name>A0A919V9K8_9ACTN</name>
<dbReference type="PRINTS" id="PR00455">
    <property type="entry name" value="HTHTETR"/>
</dbReference>
<dbReference type="InterPro" id="IPR000524">
    <property type="entry name" value="Tscrpt_reg_HTH_GntR"/>
</dbReference>
<keyword evidence="2 4" id="KW-0238">DNA-binding</keyword>
<dbReference type="RefSeq" id="WP_204028873.1">
    <property type="nucleotide sequence ID" value="NZ_BOOW01000029.1"/>
</dbReference>
<keyword evidence="1" id="KW-0805">Transcription regulation</keyword>
<dbReference type="GO" id="GO:0003700">
    <property type="term" value="F:DNA-binding transcription factor activity"/>
    <property type="evidence" value="ECO:0007669"/>
    <property type="project" value="InterPro"/>
</dbReference>
<evidence type="ECO:0000256" key="2">
    <source>
        <dbReference type="ARBA" id="ARBA00023125"/>
    </source>
</evidence>
<dbReference type="SUPFAM" id="SSF48498">
    <property type="entry name" value="Tetracyclin repressor-like, C-terminal domain"/>
    <property type="match status" value="1"/>
</dbReference>
<dbReference type="PANTHER" id="PTHR30055:SF151">
    <property type="entry name" value="TRANSCRIPTIONAL REGULATORY PROTEIN"/>
    <property type="match status" value="1"/>
</dbReference>
<evidence type="ECO:0000313" key="8">
    <source>
        <dbReference type="Proteomes" id="UP000606172"/>
    </source>
</evidence>
<dbReference type="Gene3D" id="1.10.10.10">
    <property type="entry name" value="Winged helix-like DNA-binding domain superfamily/Winged helix DNA-binding domain"/>
    <property type="match status" value="1"/>
</dbReference>
<dbReference type="InterPro" id="IPR036388">
    <property type="entry name" value="WH-like_DNA-bd_sf"/>
</dbReference>
<proteinExistence type="predicted"/>
<dbReference type="Proteomes" id="UP000606172">
    <property type="component" value="Unassembled WGS sequence"/>
</dbReference>
<dbReference type="GO" id="GO:0000976">
    <property type="term" value="F:transcription cis-regulatory region binding"/>
    <property type="evidence" value="ECO:0007669"/>
    <property type="project" value="TreeGrafter"/>
</dbReference>
<dbReference type="SMART" id="SM00345">
    <property type="entry name" value="HTH_GNTR"/>
    <property type="match status" value="1"/>
</dbReference>
<sequence length="322" mass="35643">MSEREVPRYMQIVAELRQRIAMGELSPGERVPPTREIMQLWGVAMATATKVLTELRRQGLVRVVPGVGTIVDVRQVGPEVLPSTRQAPAPSIRRAPTPDHALTLDRIVAAAIAVADEEGLAATSMRRVATELGVATMSLYRHVPGKERLLMHMMCAVLAEARFPADPPASWRVRLEIAARLLWDLFRRHPWLAAALSRIRPQPLAASLPYTEWVLATLEENGVDLPTAFTVDLTLFNYVRGVAVNLTESDPVELCDTANGGWAGQHDHFLAGLARGGFPATQRFARIDYDFDLDELFEFGLQRLLDGFSPLICDEPPCHRTG</sequence>
<evidence type="ECO:0000256" key="3">
    <source>
        <dbReference type="ARBA" id="ARBA00023163"/>
    </source>
</evidence>
<dbReference type="InterPro" id="IPR001647">
    <property type="entry name" value="HTH_TetR"/>
</dbReference>
<dbReference type="Gene3D" id="1.10.10.60">
    <property type="entry name" value="Homeodomain-like"/>
    <property type="match status" value="1"/>
</dbReference>
<dbReference type="SUPFAM" id="SSF46785">
    <property type="entry name" value="Winged helix' DNA-binding domain"/>
    <property type="match status" value="1"/>
</dbReference>
<dbReference type="PANTHER" id="PTHR30055">
    <property type="entry name" value="HTH-TYPE TRANSCRIPTIONAL REGULATOR RUTR"/>
    <property type="match status" value="1"/>
</dbReference>
<dbReference type="InterPro" id="IPR004111">
    <property type="entry name" value="Repressor_TetR_C"/>
</dbReference>
<keyword evidence="3" id="KW-0804">Transcription</keyword>
<dbReference type="PROSITE" id="PS50949">
    <property type="entry name" value="HTH_GNTR"/>
    <property type="match status" value="1"/>
</dbReference>
<dbReference type="GO" id="GO:0045892">
    <property type="term" value="P:negative regulation of DNA-templated transcription"/>
    <property type="evidence" value="ECO:0007669"/>
    <property type="project" value="InterPro"/>
</dbReference>
<reference evidence="7" key="1">
    <citation type="submission" date="2021-01" db="EMBL/GenBank/DDBJ databases">
        <title>Whole genome shotgun sequence of Sinosporangium siamense NBRC 109515.</title>
        <authorList>
            <person name="Komaki H."/>
            <person name="Tamura T."/>
        </authorList>
    </citation>
    <scope>NUCLEOTIDE SEQUENCE</scope>
    <source>
        <strain evidence="7">NBRC 109515</strain>
    </source>
</reference>
<dbReference type="EMBL" id="BOOW01000029">
    <property type="protein sequence ID" value="GII94412.1"/>
    <property type="molecule type" value="Genomic_DNA"/>
</dbReference>
<protein>
    <submittedName>
        <fullName evidence="7">GntR family transcriptional regulator</fullName>
    </submittedName>
</protein>
<evidence type="ECO:0000256" key="1">
    <source>
        <dbReference type="ARBA" id="ARBA00023015"/>
    </source>
</evidence>
<dbReference type="Pfam" id="PF02909">
    <property type="entry name" value="TetR_C_1"/>
    <property type="match status" value="1"/>
</dbReference>
<evidence type="ECO:0000259" key="6">
    <source>
        <dbReference type="PROSITE" id="PS50977"/>
    </source>
</evidence>
<dbReference type="InterPro" id="IPR036271">
    <property type="entry name" value="Tet_transcr_reg_TetR-rel_C_sf"/>
</dbReference>
<feature type="DNA-binding region" description="H-T-H motif" evidence="4">
    <location>
        <begin position="124"/>
        <end position="143"/>
    </location>
</feature>
<accession>A0A919V9K8</accession>
<dbReference type="InterPro" id="IPR009057">
    <property type="entry name" value="Homeodomain-like_sf"/>
</dbReference>